<evidence type="ECO:0000313" key="1">
    <source>
        <dbReference type="EMBL" id="KAK3270370.1"/>
    </source>
</evidence>
<dbReference type="AlphaFoldDB" id="A0AAE0G2K5"/>
<evidence type="ECO:0000313" key="2">
    <source>
        <dbReference type="Proteomes" id="UP001190700"/>
    </source>
</evidence>
<comment type="caution">
    <text evidence="1">The sequence shown here is derived from an EMBL/GenBank/DDBJ whole genome shotgun (WGS) entry which is preliminary data.</text>
</comment>
<sequence>MLFDVSTCSFCVGDGGSRRITAVSEYVQYVQPVEAQMNISAGGASVERDIHISGAFAARAVAPATAPLPPLTEPKPEYGSEDGSIICLPPPHPFMPQDVSHNFADIIASSRLSGSVVHGCRAMPPQGPPSFLRHVALLRIAVSFIFVFAATTEPVTAIAVGGVPPQSPNKTSIVNGVTSMDISLTPWTSGIMDLTSTTAPSVSSITHEFQEQRHFHSWPFGSGTDLSGHCICG</sequence>
<gene>
    <name evidence="1" type="ORF">CYMTET_21230</name>
</gene>
<proteinExistence type="predicted"/>
<reference evidence="1 2" key="1">
    <citation type="journal article" date="2015" name="Genome Biol. Evol.">
        <title>Comparative Genomics of a Bacterivorous Green Alga Reveals Evolutionary Causalities and Consequences of Phago-Mixotrophic Mode of Nutrition.</title>
        <authorList>
            <person name="Burns J.A."/>
            <person name="Paasch A."/>
            <person name="Narechania A."/>
            <person name="Kim E."/>
        </authorList>
    </citation>
    <scope>NUCLEOTIDE SEQUENCE [LARGE SCALE GENOMIC DNA]</scope>
    <source>
        <strain evidence="1 2">PLY_AMNH</strain>
    </source>
</reference>
<name>A0AAE0G2K5_9CHLO</name>
<protein>
    <submittedName>
        <fullName evidence="1">Uncharacterized protein</fullName>
    </submittedName>
</protein>
<organism evidence="1 2">
    <name type="scientific">Cymbomonas tetramitiformis</name>
    <dbReference type="NCBI Taxonomy" id="36881"/>
    <lineage>
        <taxon>Eukaryota</taxon>
        <taxon>Viridiplantae</taxon>
        <taxon>Chlorophyta</taxon>
        <taxon>Pyramimonadophyceae</taxon>
        <taxon>Pyramimonadales</taxon>
        <taxon>Pyramimonadaceae</taxon>
        <taxon>Cymbomonas</taxon>
    </lineage>
</organism>
<keyword evidence="2" id="KW-1185">Reference proteome</keyword>
<accession>A0AAE0G2K5</accession>
<dbReference type="EMBL" id="LGRX02010434">
    <property type="protein sequence ID" value="KAK3270370.1"/>
    <property type="molecule type" value="Genomic_DNA"/>
</dbReference>
<dbReference type="Proteomes" id="UP001190700">
    <property type="component" value="Unassembled WGS sequence"/>
</dbReference>